<dbReference type="GO" id="GO:0009927">
    <property type="term" value="F:histidine phosphotransfer kinase activity"/>
    <property type="evidence" value="ECO:0007669"/>
    <property type="project" value="TreeGrafter"/>
</dbReference>
<dbReference type="PROSITE" id="PS50113">
    <property type="entry name" value="PAC"/>
    <property type="match status" value="2"/>
</dbReference>
<keyword evidence="4" id="KW-0808">Transferase</keyword>
<evidence type="ECO:0000256" key="2">
    <source>
        <dbReference type="ARBA" id="ARBA00012438"/>
    </source>
</evidence>
<dbReference type="GO" id="GO:0005886">
    <property type="term" value="C:plasma membrane"/>
    <property type="evidence" value="ECO:0007669"/>
    <property type="project" value="TreeGrafter"/>
</dbReference>
<evidence type="ECO:0000259" key="9">
    <source>
        <dbReference type="PROSITE" id="PS50113"/>
    </source>
</evidence>
<dbReference type="PROSITE" id="PS50109">
    <property type="entry name" value="HIS_KIN"/>
    <property type="match status" value="1"/>
</dbReference>
<dbReference type="PANTHER" id="PTHR43047">
    <property type="entry name" value="TWO-COMPONENT HISTIDINE PROTEIN KINASE"/>
    <property type="match status" value="1"/>
</dbReference>
<feature type="domain" description="PAC" evidence="9">
    <location>
        <begin position="81"/>
        <end position="131"/>
    </location>
</feature>
<dbReference type="InterPro" id="IPR036097">
    <property type="entry name" value="HisK_dim/P_sf"/>
</dbReference>
<feature type="domain" description="PAS" evidence="8">
    <location>
        <begin position="125"/>
        <end position="177"/>
    </location>
</feature>
<dbReference type="SMART" id="SM00091">
    <property type="entry name" value="PAS"/>
    <property type="match status" value="2"/>
</dbReference>
<evidence type="ECO:0000259" key="7">
    <source>
        <dbReference type="PROSITE" id="PS50109"/>
    </source>
</evidence>
<keyword evidence="11" id="KW-1185">Reference proteome</keyword>
<dbReference type="PANTHER" id="PTHR43047:SF72">
    <property type="entry name" value="OSMOSENSING HISTIDINE PROTEIN KINASE SLN1"/>
    <property type="match status" value="1"/>
</dbReference>
<dbReference type="Gene3D" id="3.30.565.10">
    <property type="entry name" value="Histidine kinase-like ATPase, C-terminal domain"/>
    <property type="match status" value="1"/>
</dbReference>
<dbReference type="PRINTS" id="PR00344">
    <property type="entry name" value="BCTRLSENSOR"/>
</dbReference>
<protein>
    <recommendedName>
        <fullName evidence="2">histidine kinase</fullName>
        <ecNumber evidence="2">2.7.13.3</ecNumber>
    </recommendedName>
</protein>
<proteinExistence type="predicted"/>
<dbReference type="GO" id="GO:0000155">
    <property type="term" value="F:phosphorelay sensor kinase activity"/>
    <property type="evidence" value="ECO:0007669"/>
    <property type="project" value="InterPro"/>
</dbReference>
<dbReference type="InterPro" id="IPR003661">
    <property type="entry name" value="HisK_dim/P_dom"/>
</dbReference>
<dbReference type="InterPro" id="IPR036890">
    <property type="entry name" value="HATPase_C_sf"/>
</dbReference>
<dbReference type="InterPro" id="IPR001610">
    <property type="entry name" value="PAC"/>
</dbReference>
<keyword evidence="6" id="KW-0902">Two-component regulatory system</keyword>
<dbReference type="Gene3D" id="3.30.450.20">
    <property type="entry name" value="PAS domain"/>
    <property type="match status" value="2"/>
</dbReference>
<dbReference type="NCBIfam" id="TIGR00229">
    <property type="entry name" value="sensory_box"/>
    <property type="match status" value="2"/>
</dbReference>
<dbReference type="PROSITE" id="PS50112">
    <property type="entry name" value="PAS"/>
    <property type="match status" value="2"/>
</dbReference>
<feature type="domain" description="PAC" evidence="9">
    <location>
        <begin position="202"/>
        <end position="252"/>
    </location>
</feature>
<dbReference type="Pfam" id="PF13426">
    <property type="entry name" value="PAS_9"/>
    <property type="match status" value="2"/>
</dbReference>
<dbReference type="InterPro" id="IPR000700">
    <property type="entry name" value="PAS-assoc_C"/>
</dbReference>
<dbReference type="InterPro" id="IPR005467">
    <property type="entry name" value="His_kinase_dom"/>
</dbReference>
<evidence type="ECO:0000313" key="10">
    <source>
        <dbReference type="EMBL" id="TPG10145.1"/>
    </source>
</evidence>
<dbReference type="SMART" id="SM00387">
    <property type="entry name" value="HATPase_c"/>
    <property type="match status" value="1"/>
</dbReference>
<dbReference type="Pfam" id="PF00512">
    <property type="entry name" value="HisKA"/>
    <property type="match status" value="1"/>
</dbReference>
<dbReference type="OrthoDB" id="9797243at2"/>
<evidence type="ECO:0000256" key="5">
    <source>
        <dbReference type="ARBA" id="ARBA00022777"/>
    </source>
</evidence>
<dbReference type="CDD" id="cd00082">
    <property type="entry name" value="HisKA"/>
    <property type="match status" value="1"/>
</dbReference>
<accession>A0A502FPI2</accession>
<dbReference type="RefSeq" id="WP_140650795.1">
    <property type="nucleotide sequence ID" value="NZ_RCZB01000001.1"/>
</dbReference>
<gene>
    <name evidence="10" type="ORF">EAH88_07205</name>
</gene>
<organism evidence="10 11">
    <name type="scientific">Rhodanobacter glycinis</name>
    <dbReference type="NCBI Taxonomy" id="582702"/>
    <lineage>
        <taxon>Bacteria</taxon>
        <taxon>Pseudomonadati</taxon>
        <taxon>Pseudomonadota</taxon>
        <taxon>Gammaproteobacteria</taxon>
        <taxon>Lysobacterales</taxon>
        <taxon>Rhodanobacteraceae</taxon>
        <taxon>Rhodanobacter</taxon>
    </lineage>
</organism>
<dbReference type="SUPFAM" id="SSF55874">
    <property type="entry name" value="ATPase domain of HSP90 chaperone/DNA topoisomerase II/histidine kinase"/>
    <property type="match status" value="1"/>
</dbReference>
<evidence type="ECO:0000256" key="3">
    <source>
        <dbReference type="ARBA" id="ARBA00022553"/>
    </source>
</evidence>
<dbReference type="InterPro" id="IPR003594">
    <property type="entry name" value="HATPase_dom"/>
</dbReference>
<reference evidence="10 11" key="1">
    <citation type="journal article" date="2019" name="Environ. Microbiol.">
        <title>Species interactions and distinct microbial communities in high Arctic permafrost affected cryosols are associated with the CH4 and CO2 gas fluxes.</title>
        <authorList>
            <person name="Altshuler I."/>
            <person name="Hamel J."/>
            <person name="Turney S."/>
            <person name="Magnuson E."/>
            <person name="Levesque R."/>
            <person name="Greer C."/>
            <person name="Whyte L.G."/>
        </authorList>
    </citation>
    <scope>NUCLEOTIDE SEQUENCE [LARGE SCALE GENOMIC DNA]</scope>
    <source>
        <strain evidence="10 11">S13Y</strain>
    </source>
</reference>
<keyword evidence="3" id="KW-0597">Phosphoprotein</keyword>
<evidence type="ECO:0000313" key="11">
    <source>
        <dbReference type="Proteomes" id="UP000319486"/>
    </source>
</evidence>
<name>A0A502FPI2_9GAMM</name>
<dbReference type="Gene3D" id="1.10.287.130">
    <property type="match status" value="1"/>
</dbReference>
<evidence type="ECO:0000256" key="6">
    <source>
        <dbReference type="ARBA" id="ARBA00023012"/>
    </source>
</evidence>
<keyword evidence="5" id="KW-0418">Kinase</keyword>
<evidence type="ECO:0000259" key="8">
    <source>
        <dbReference type="PROSITE" id="PS50112"/>
    </source>
</evidence>
<dbReference type="Pfam" id="PF02518">
    <property type="entry name" value="HATPase_c"/>
    <property type="match status" value="1"/>
</dbReference>
<dbReference type="InterPro" id="IPR035965">
    <property type="entry name" value="PAS-like_dom_sf"/>
</dbReference>
<dbReference type="InterPro" id="IPR004358">
    <property type="entry name" value="Sig_transdc_His_kin-like_C"/>
</dbReference>
<dbReference type="FunFam" id="1.10.287.130:FF:000001">
    <property type="entry name" value="Two-component sensor histidine kinase"/>
    <property type="match status" value="1"/>
</dbReference>
<dbReference type="InterPro" id="IPR000014">
    <property type="entry name" value="PAS"/>
</dbReference>
<sequence length="486" mass="53668">MFDLAGPLRDLLEAMPDAIVMVDASGMIVFANSQAERVFRYAPAELIGQSIQMLLPERYRAAHVGHRGGFFAQPRTRSMGANLELYGRRRDGEEFPVEISLSPIVMDEGTMVMSAVRDITVRKRAEEKFRDLLESAPDAMVIVNRQGLIVLANSQAVQLFGWKREELLGQLIEVLVPTRFHHRHPDHRANFFAQPRARNMGAGLELYGLRKDGTEFPVEISLSPLQTEEGLLVSSAIRDVTERKQVEASLQQANRLKSQFLANMSHELRTPLNGIIGFSQLLADGKAGPLQDKQKEFLGDILNSGRHLLQLVNDLLDMAKIEAGRMELQTEDFALPAAINEVCAVLSPQADEKRITVTTTVAPGLDHVRLDRHKFKQILLNLLSNAVKFTDSGGRAHIDATCTPDGQLQLQVTDTGIGIAADDLARLFVEFQRVERGVAGRFQGTGLGLALTRKLVEIQHGTITVDSEPGRGTTMTVRLPSQTGMS</sequence>
<dbReference type="SUPFAM" id="SSF55785">
    <property type="entry name" value="PYP-like sensor domain (PAS domain)"/>
    <property type="match status" value="2"/>
</dbReference>
<dbReference type="EC" id="2.7.13.3" evidence="2"/>
<dbReference type="SUPFAM" id="SSF47384">
    <property type="entry name" value="Homodimeric domain of signal transducing histidine kinase"/>
    <property type="match status" value="1"/>
</dbReference>
<dbReference type="AlphaFoldDB" id="A0A502FPI2"/>
<dbReference type="Proteomes" id="UP000319486">
    <property type="component" value="Unassembled WGS sequence"/>
</dbReference>
<dbReference type="SMART" id="SM00388">
    <property type="entry name" value="HisKA"/>
    <property type="match status" value="1"/>
</dbReference>
<comment type="caution">
    <text evidence="10">The sequence shown here is derived from an EMBL/GenBank/DDBJ whole genome shotgun (WGS) entry which is preliminary data.</text>
</comment>
<evidence type="ECO:0000256" key="4">
    <source>
        <dbReference type="ARBA" id="ARBA00022679"/>
    </source>
</evidence>
<feature type="domain" description="PAS" evidence="8">
    <location>
        <begin position="8"/>
        <end position="57"/>
    </location>
</feature>
<feature type="domain" description="Histidine kinase" evidence="7">
    <location>
        <begin position="263"/>
        <end position="483"/>
    </location>
</feature>
<dbReference type="CDD" id="cd00130">
    <property type="entry name" value="PAS"/>
    <property type="match status" value="2"/>
</dbReference>
<evidence type="ECO:0000256" key="1">
    <source>
        <dbReference type="ARBA" id="ARBA00000085"/>
    </source>
</evidence>
<dbReference type="EMBL" id="RCZO01000003">
    <property type="protein sequence ID" value="TPG10145.1"/>
    <property type="molecule type" value="Genomic_DNA"/>
</dbReference>
<dbReference type="SMART" id="SM00086">
    <property type="entry name" value="PAC"/>
    <property type="match status" value="2"/>
</dbReference>
<dbReference type="CDD" id="cd16922">
    <property type="entry name" value="HATPase_EvgS-ArcB-TorS-like"/>
    <property type="match status" value="1"/>
</dbReference>
<dbReference type="FunFam" id="3.30.565.10:FF:000010">
    <property type="entry name" value="Sensor histidine kinase RcsC"/>
    <property type="match status" value="1"/>
</dbReference>
<comment type="catalytic activity">
    <reaction evidence="1">
        <text>ATP + protein L-histidine = ADP + protein N-phospho-L-histidine.</text>
        <dbReference type="EC" id="2.7.13.3"/>
    </reaction>
</comment>